<feature type="compositionally biased region" description="Basic and acidic residues" evidence="2">
    <location>
        <begin position="698"/>
        <end position="716"/>
    </location>
</feature>
<evidence type="ECO:0000313" key="3">
    <source>
        <dbReference type="EMBL" id="KAF8764267.1"/>
    </source>
</evidence>
<dbReference type="Proteomes" id="UP000807504">
    <property type="component" value="Unassembled WGS sequence"/>
</dbReference>
<accession>A0A8T0E280</accession>
<comment type="caution">
    <text evidence="3">The sequence shown here is derived from an EMBL/GenBank/DDBJ whole genome shotgun (WGS) entry which is preliminary data.</text>
</comment>
<feature type="compositionally biased region" description="Basic and acidic residues" evidence="2">
    <location>
        <begin position="818"/>
        <end position="844"/>
    </location>
</feature>
<evidence type="ECO:0000256" key="2">
    <source>
        <dbReference type="SAM" id="MobiDB-lite"/>
    </source>
</evidence>
<keyword evidence="1" id="KW-0175">Coiled coil</keyword>
<dbReference type="EMBL" id="JABXBU010002231">
    <property type="protein sequence ID" value="KAF8764267.1"/>
    <property type="molecule type" value="Genomic_DNA"/>
</dbReference>
<feature type="compositionally biased region" description="Basic and acidic residues" evidence="2">
    <location>
        <begin position="735"/>
        <end position="744"/>
    </location>
</feature>
<feature type="compositionally biased region" description="Basic and acidic residues" evidence="2">
    <location>
        <begin position="919"/>
        <end position="934"/>
    </location>
</feature>
<evidence type="ECO:0000313" key="4">
    <source>
        <dbReference type="Proteomes" id="UP000807504"/>
    </source>
</evidence>
<feature type="compositionally biased region" description="Basic and acidic residues" evidence="2">
    <location>
        <begin position="277"/>
        <end position="293"/>
    </location>
</feature>
<reference evidence="3" key="2">
    <citation type="submission" date="2020-06" db="EMBL/GenBank/DDBJ databases">
        <authorList>
            <person name="Sheffer M."/>
        </authorList>
    </citation>
    <scope>NUCLEOTIDE SEQUENCE</scope>
</reference>
<feature type="region of interest" description="Disordered" evidence="2">
    <location>
        <begin position="777"/>
        <end position="934"/>
    </location>
</feature>
<keyword evidence="4" id="KW-1185">Reference proteome</keyword>
<gene>
    <name evidence="3" type="ORF">HNY73_022359</name>
</gene>
<feature type="region of interest" description="Disordered" evidence="2">
    <location>
        <begin position="698"/>
        <end position="756"/>
    </location>
</feature>
<feature type="region of interest" description="Disordered" evidence="2">
    <location>
        <begin position="218"/>
        <end position="241"/>
    </location>
</feature>
<feature type="compositionally biased region" description="Polar residues" evidence="2">
    <location>
        <begin position="745"/>
        <end position="756"/>
    </location>
</feature>
<dbReference type="AlphaFoldDB" id="A0A8T0E280"/>
<feature type="coiled-coil region" evidence="1">
    <location>
        <begin position="131"/>
        <end position="193"/>
    </location>
</feature>
<proteinExistence type="predicted"/>
<feature type="region of interest" description="Disordered" evidence="2">
    <location>
        <begin position="277"/>
        <end position="301"/>
    </location>
</feature>
<feature type="compositionally biased region" description="Polar residues" evidence="2">
    <location>
        <begin position="221"/>
        <end position="237"/>
    </location>
</feature>
<feature type="compositionally biased region" description="Basic and acidic residues" evidence="2">
    <location>
        <begin position="857"/>
        <end position="875"/>
    </location>
</feature>
<reference evidence="3" key="1">
    <citation type="journal article" date="2020" name="bioRxiv">
        <title>Chromosome-level reference genome of the European wasp spider Argiope bruennichi: a resource for studies on range expansion and evolutionary adaptation.</title>
        <authorList>
            <person name="Sheffer M.M."/>
            <person name="Hoppe A."/>
            <person name="Krehenwinkel H."/>
            <person name="Uhl G."/>
            <person name="Kuss A.W."/>
            <person name="Jensen L."/>
            <person name="Jensen C."/>
            <person name="Gillespie R.G."/>
            <person name="Hoff K.J."/>
            <person name="Prost S."/>
        </authorList>
    </citation>
    <scope>NUCLEOTIDE SEQUENCE</scope>
</reference>
<protein>
    <submittedName>
        <fullName evidence="3">Uncharacterized protein</fullName>
    </submittedName>
</protein>
<feature type="region of interest" description="Disordered" evidence="2">
    <location>
        <begin position="621"/>
        <end position="640"/>
    </location>
</feature>
<feature type="compositionally biased region" description="Polar residues" evidence="2">
    <location>
        <begin position="876"/>
        <end position="887"/>
    </location>
</feature>
<organism evidence="3 4">
    <name type="scientific">Argiope bruennichi</name>
    <name type="common">Wasp spider</name>
    <name type="synonym">Aranea bruennichi</name>
    <dbReference type="NCBI Taxonomy" id="94029"/>
    <lineage>
        <taxon>Eukaryota</taxon>
        <taxon>Metazoa</taxon>
        <taxon>Ecdysozoa</taxon>
        <taxon>Arthropoda</taxon>
        <taxon>Chelicerata</taxon>
        <taxon>Arachnida</taxon>
        <taxon>Araneae</taxon>
        <taxon>Araneomorphae</taxon>
        <taxon>Entelegynae</taxon>
        <taxon>Araneoidea</taxon>
        <taxon>Araneidae</taxon>
        <taxon>Argiope</taxon>
    </lineage>
</organism>
<evidence type="ECO:0000256" key="1">
    <source>
        <dbReference type="SAM" id="Coils"/>
    </source>
</evidence>
<sequence>MERRSKQQKYVQMVITNNQDPVNLKLNKDNVLEISFLPKSKYSDFQQDQIWIPPPAKTSRRLAGSQKYPKNNIFINIPADGAVEKTNDQTLRIVLGKNEKIIQEKHINPSAKEDDKALEFQEQTQRVRGTFQAQEHVLEEAEELLKEHENKQKVLSKYCRALKKNMQDIAKSIKELENQNKVLRKTKSTEKTKMCNNNVKKEHRFSSSSKQKIVHEEVGTANISQDENTGDDQSLSEEYSPIRKRNDFDKRVQKQKLKRTCSIENVSIMYLPIDKSTREESEEESNKTVQIKDKTRKQMASHQCIPTENLMMKLSDNMRKTKLLIDSVYQEDETVDTMQKKYVSEVEKLYREQQELLEKIYQTLDKTNSDVTTRSSESFQIDNVQNHYANTTERSSAQEEMKEMQRKERMSKSFPDIHLQKETKSLEDRLEHADQKLTTLKKELETTKRFQSKYKPEIDEQEYPTIHKNLENKTINKLSAPIKFLKNDMKSTPQKTGYNNILKNDDYACQTEITQVVKQLPSNISGKFNITNDPKTESVSKNDSYVSETKITQKLRFLPLKAIEKTMKTSTASPITEILKDINKSIDNVMPFCKYILPGAEYLNTEEGSLTTDEISYKEVPQKEYYDRDSSKTDNESTKILERTGKDKIQKHQVQMESNKRKEKGRMKFYFDPEGHALVNDNTKYKVVAQKSYNKNDISKLQDKTRKELEHSDNNRTRQKYQTQKDDNQYIENRGITDFDRKPTDSNGYGSSQSFTQLSTMEECDCSGECTDPRHFNEFSEFQNPSQMKDKSKQKTKHSTLTKETLLEGSIGIDDDTTESKSDYQNKKPDPPEERNKTKEEEKLNFFVYQSPLAESTKIDDGTSRLKNDYQDQKSDSSGVKNNTIQENKLKYPFNQTPLAESTRIDDNVLDSENGYQNKKSDSPEVKNKTKEENKYNFFAESTRLQDDSFNSENDYENTKYYPTRADNKNKQENKYEFFHNQTPVTESNRKDYKNNYYKGFKSQYNKTSQTDFPVFTLDSSIYQPTFQSDLYSQKNRIDIDGKNSDHRIHSKNNLDNVKQKWNDQPIYRRHMQTTLNEFVYSYPKMPKEKFPDSVFASTPKKVPPSVNRGAKNATTAISNMEKASNKINTLYKDIMSQF</sequence>
<name>A0A8T0E280_ARGBR</name>